<dbReference type="EMBL" id="AP018052">
    <property type="protein sequence ID" value="BAZ93737.1"/>
    <property type="molecule type" value="Genomic_DNA"/>
</dbReference>
<keyword evidence="3" id="KW-1185">Reference proteome</keyword>
<accession>A0A1Z4VQ46</accession>
<dbReference type="Proteomes" id="UP000218765">
    <property type="component" value="Chromosome"/>
</dbReference>
<evidence type="ECO:0000313" key="2">
    <source>
        <dbReference type="EMBL" id="BAZ93737.1"/>
    </source>
</evidence>
<name>A0A1Z4VQ46_9GAMM</name>
<dbReference type="KEGG" id="ttc:FOKN1_1339"/>
<protein>
    <submittedName>
        <fullName evidence="2">ATPase</fullName>
    </submittedName>
</protein>
<reference evidence="2 3" key="1">
    <citation type="submission" date="2017-05" db="EMBL/GenBank/DDBJ databases">
        <title>Thiocyanate degradation by Thiohalobacter thiocyanaticus FOKN1.</title>
        <authorList>
            <person name="Oshiki M."/>
            <person name="Fukushima T."/>
            <person name="Kawano S."/>
            <person name="Nakagawa J."/>
        </authorList>
    </citation>
    <scope>NUCLEOTIDE SEQUENCE [LARGE SCALE GENOMIC DNA]</scope>
    <source>
        <strain evidence="2 3">FOKN1</strain>
    </source>
</reference>
<proteinExistence type="predicted"/>
<evidence type="ECO:0000313" key="3">
    <source>
        <dbReference type="Proteomes" id="UP000218765"/>
    </source>
</evidence>
<gene>
    <name evidence="2" type="ORF">FOKN1_1339</name>
</gene>
<evidence type="ECO:0000256" key="1">
    <source>
        <dbReference type="SAM" id="MobiDB-lite"/>
    </source>
</evidence>
<feature type="region of interest" description="Disordered" evidence="1">
    <location>
        <begin position="1"/>
        <end position="36"/>
    </location>
</feature>
<organism evidence="2 3">
    <name type="scientific">Thiohalobacter thiocyanaticus</name>
    <dbReference type="NCBI Taxonomy" id="585455"/>
    <lineage>
        <taxon>Bacteria</taxon>
        <taxon>Pseudomonadati</taxon>
        <taxon>Pseudomonadota</taxon>
        <taxon>Gammaproteobacteria</taxon>
        <taxon>Thiohalobacterales</taxon>
        <taxon>Thiohalobacteraceae</taxon>
        <taxon>Thiohalobacter</taxon>
    </lineage>
</organism>
<sequence length="119" mass="13207">MGEIIDLNNARESRRQPSHTRTPDCESNNADNASLDSATVQPGMVILFNLLQRGQAVRLPGGAVYRLHGSQLEARRSECWQPAQIGVNELLSQVCGLSRSQWRQILESSDCIPHQDTPI</sequence>
<dbReference type="AlphaFoldDB" id="A0A1Z4VQ46"/>
<feature type="compositionally biased region" description="Polar residues" evidence="1">
    <location>
        <begin position="25"/>
        <end position="36"/>
    </location>
</feature>